<protein>
    <submittedName>
        <fullName evidence="1">Uncharacterized protein</fullName>
    </submittedName>
</protein>
<keyword evidence="2" id="KW-1185">Reference proteome</keyword>
<name>A0A7J9HUT0_9ROSI</name>
<evidence type="ECO:0000313" key="2">
    <source>
        <dbReference type="Proteomes" id="UP000593560"/>
    </source>
</evidence>
<dbReference type="InterPro" id="IPR007592">
    <property type="entry name" value="GEBP"/>
</dbReference>
<dbReference type="Proteomes" id="UP000593560">
    <property type="component" value="Unassembled WGS sequence"/>
</dbReference>
<dbReference type="GO" id="GO:0005634">
    <property type="term" value="C:nucleus"/>
    <property type="evidence" value="ECO:0007669"/>
    <property type="project" value="TreeGrafter"/>
</dbReference>
<sequence>MAPKRCTLLKSHQPLFPLKKKKMKRWLLLRKKMRKTPKPTRPHHPESLKQLTMNLMNPVLIPNPTPLHRLLTFSKKGEDRTFSKAHEQKAFELSKNIWGKEGFSGKLESSTAKSNGKAKGNNKAVAALKAGLPSSSDKKRDNAVPIEVDKVVSKSSSSLLDMKFCVSDVDVGVVKVGLYMVDGEKKAAVEAKWRKLQMAQLELFAERTEFVAEQAKLALIYYKSEDELGGKQ</sequence>
<dbReference type="AlphaFoldDB" id="A0A7J9HUT0"/>
<gene>
    <name evidence="1" type="ORF">Gohar_027450</name>
</gene>
<dbReference type="GO" id="GO:0006355">
    <property type="term" value="P:regulation of DNA-templated transcription"/>
    <property type="evidence" value="ECO:0007669"/>
    <property type="project" value="InterPro"/>
</dbReference>
<reference evidence="1 2" key="1">
    <citation type="journal article" date="2019" name="Genome Biol. Evol.">
        <title>Insights into the evolution of the New World diploid cottons (Gossypium, subgenus Houzingenia) based on genome sequencing.</title>
        <authorList>
            <person name="Grover C.E."/>
            <person name="Arick M.A. 2nd"/>
            <person name="Thrash A."/>
            <person name="Conover J.L."/>
            <person name="Sanders W.S."/>
            <person name="Peterson D.G."/>
            <person name="Frelichowski J.E."/>
            <person name="Scheffler J.A."/>
            <person name="Scheffler B.E."/>
            <person name="Wendel J.F."/>
        </authorList>
    </citation>
    <scope>NUCLEOTIDE SEQUENCE [LARGE SCALE GENOMIC DNA]</scope>
    <source>
        <strain evidence="1">0</strain>
        <tissue evidence="1">Leaf</tissue>
    </source>
</reference>
<accession>A0A7J9HUT0</accession>
<proteinExistence type="predicted"/>
<dbReference type="PANTHER" id="PTHR31662:SF33">
    <property type="entry name" value="DNA-BINDING STOREKEEPER PROTEIN TRANSCRIPTIONAL REGULATOR-LIKE PROTEIN"/>
    <property type="match status" value="1"/>
</dbReference>
<comment type="caution">
    <text evidence="1">The sequence shown here is derived from an EMBL/GenBank/DDBJ whole genome shotgun (WGS) entry which is preliminary data.</text>
</comment>
<dbReference type="OrthoDB" id="1001441at2759"/>
<organism evidence="1 2">
    <name type="scientific">Gossypium harknessii</name>
    <dbReference type="NCBI Taxonomy" id="34285"/>
    <lineage>
        <taxon>Eukaryota</taxon>
        <taxon>Viridiplantae</taxon>
        <taxon>Streptophyta</taxon>
        <taxon>Embryophyta</taxon>
        <taxon>Tracheophyta</taxon>
        <taxon>Spermatophyta</taxon>
        <taxon>Magnoliopsida</taxon>
        <taxon>eudicotyledons</taxon>
        <taxon>Gunneridae</taxon>
        <taxon>Pentapetalae</taxon>
        <taxon>rosids</taxon>
        <taxon>malvids</taxon>
        <taxon>Malvales</taxon>
        <taxon>Malvaceae</taxon>
        <taxon>Malvoideae</taxon>
        <taxon>Gossypium</taxon>
    </lineage>
</organism>
<evidence type="ECO:0000313" key="1">
    <source>
        <dbReference type="EMBL" id="MBA0813617.1"/>
    </source>
</evidence>
<dbReference type="PANTHER" id="PTHR31662">
    <property type="entry name" value="BNAANNG10740D PROTEIN-RELATED"/>
    <property type="match status" value="1"/>
</dbReference>
<dbReference type="EMBL" id="JABFAD010000011">
    <property type="protein sequence ID" value="MBA0813617.1"/>
    <property type="molecule type" value="Genomic_DNA"/>
</dbReference>